<dbReference type="Gene3D" id="2.20.70.10">
    <property type="match status" value="2"/>
</dbReference>
<reference evidence="10 11" key="2">
    <citation type="journal article" date="2012" name="Open Biol.">
        <title>Characteristics of nucleosomes and linker DNA regions on the genome of the basidiomycete Mixia osmundae revealed by mono- and dinucleosome mapping.</title>
        <authorList>
            <person name="Nishida H."/>
            <person name="Kondo S."/>
            <person name="Matsumoto T."/>
            <person name="Suzuki Y."/>
            <person name="Yoshikawa H."/>
            <person name="Taylor T.D."/>
            <person name="Sugiyama J."/>
        </authorList>
    </citation>
    <scope>NUCLEOTIDE SEQUENCE [LARGE SCALE GENOMIC DNA]</scope>
    <source>
        <strain evidence="11">CBS 9802 / IAM 14324 / JCM 22182 / KY 12970</strain>
    </source>
</reference>
<protein>
    <recommendedName>
        <fullName evidence="12">WW domain-containing protein</fullName>
    </recommendedName>
</protein>
<dbReference type="EMBL" id="BABT02000220">
    <property type="protein sequence ID" value="GAA99509.1"/>
    <property type="molecule type" value="Genomic_DNA"/>
</dbReference>
<name>G7E8P1_MIXOS</name>
<evidence type="ECO:0000256" key="2">
    <source>
        <dbReference type="ARBA" id="ARBA00022664"/>
    </source>
</evidence>
<dbReference type="Gene3D" id="1.10.10.440">
    <property type="entry name" value="FF domain"/>
    <property type="match status" value="3"/>
</dbReference>
<dbReference type="STRING" id="764103.G7E8P1"/>
<feature type="compositionally biased region" description="Basic and acidic residues" evidence="7">
    <location>
        <begin position="597"/>
        <end position="665"/>
    </location>
</feature>
<dbReference type="CDD" id="cd00201">
    <property type="entry name" value="WW"/>
    <property type="match status" value="2"/>
</dbReference>
<dbReference type="FunCoup" id="G7E8P1">
    <property type="interactions" value="711"/>
</dbReference>
<dbReference type="PROSITE" id="PS50020">
    <property type="entry name" value="WW_DOMAIN_2"/>
    <property type="match status" value="2"/>
</dbReference>
<evidence type="ECO:0000259" key="8">
    <source>
        <dbReference type="PROSITE" id="PS50020"/>
    </source>
</evidence>
<evidence type="ECO:0000256" key="1">
    <source>
        <dbReference type="ARBA" id="ARBA00004123"/>
    </source>
</evidence>
<dbReference type="InterPro" id="IPR001202">
    <property type="entry name" value="WW_dom"/>
</dbReference>
<feature type="region of interest" description="Disordered" evidence="7">
    <location>
        <begin position="565"/>
        <end position="736"/>
    </location>
</feature>
<dbReference type="FunFam" id="1.10.10.440:FF:000013">
    <property type="entry name" value="pre-mRNA-processing protein 40A isoform X1"/>
    <property type="match status" value="1"/>
</dbReference>
<evidence type="ECO:0000256" key="7">
    <source>
        <dbReference type="SAM" id="MobiDB-lite"/>
    </source>
</evidence>
<feature type="compositionally biased region" description="Basic and acidic residues" evidence="7">
    <location>
        <begin position="716"/>
        <end position="730"/>
    </location>
</feature>
<dbReference type="InterPro" id="IPR036517">
    <property type="entry name" value="FF_domain_sf"/>
</dbReference>
<comment type="caution">
    <text evidence="10">The sequence shown here is derived from an EMBL/GenBank/DDBJ whole genome shotgun (WGS) entry which is preliminary data.</text>
</comment>
<feature type="compositionally biased region" description="Basic and acidic residues" evidence="7">
    <location>
        <begin position="565"/>
        <end position="579"/>
    </location>
</feature>
<dbReference type="InterPro" id="IPR002713">
    <property type="entry name" value="FF_domain"/>
</dbReference>
<dbReference type="SUPFAM" id="SSF51045">
    <property type="entry name" value="WW domain"/>
    <property type="match status" value="2"/>
</dbReference>
<evidence type="ECO:0000313" key="10">
    <source>
        <dbReference type="EMBL" id="GAA99509.1"/>
    </source>
</evidence>
<evidence type="ECO:0000313" key="11">
    <source>
        <dbReference type="Proteomes" id="UP000009131"/>
    </source>
</evidence>
<dbReference type="PROSITE" id="PS01159">
    <property type="entry name" value="WW_DOMAIN_1"/>
    <property type="match status" value="1"/>
</dbReference>
<keyword evidence="2" id="KW-0507">mRNA processing</keyword>
<accession>G7E8P1</accession>
<dbReference type="InParanoid" id="G7E8P1"/>
<dbReference type="PANTHER" id="PTHR11864:SF0">
    <property type="entry name" value="PRP40 PRE-MRNA PROCESSING FACTOR 40 HOMOLOG A (YEAST)"/>
    <property type="match status" value="1"/>
</dbReference>
<dbReference type="SMART" id="SM00441">
    <property type="entry name" value="FF"/>
    <property type="match status" value="3"/>
</dbReference>
<dbReference type="Pfam" id="PF01846">
    <property type="entry name" value="FF"/>
    <property type="match status" value="2"/>
</dbReference>
<dbReference type="InterPro" id="IPR039726">
    <property type="entry name" value="Prp40-like"/>
</dbReference>
<dbReference type="GO" id="GO:0003723">
    <property type="term" value="F:RNA binding"/>
    <property type="evidence" value="ECO:0007669"/>
    <property type="project" value="TreeGrafter"/>
</dbReference>
<feature type="domain" description="WW" evidence="8">
    <location>
        <begin position="4"/>
        <end position="37"/>
    </location>
</feature>
<feature type="domain" description="WW" evidence="8">
    <location>
        <begin position="49"/>
        <end position="77"/>
    </location>
</feature>
<dbReference type="eggNOG" id="KOG0152">
    <property type="taxonomic scope" value="Eukaryota"/>
</dbReference>
<evidence type="ECO:0008006" key="12">
    <source>
        <dbReference type="Google" id="ProtNLM"/>
    </source>
</evidence>
<proteinExistence type="predicted"/>
<dbReference type="OMA" id="RDEIFQD"/>
<reference evidence="10 11" key="1">
    <citation type="journal article" date="2011" name="J. Gen. Appl. Microbiol.">
        <title>Draft genome sequencing of the enigmatic basidiomycete Mixia osmundae.</title>
        <authorList>
            <person name="Nishida H."/>
            <person name="Nagatsuka Y."/>
            <person name="Sugiyama J."/>
        </authorList>
    </citation>
    <scope>NUCLEOTIDE SEQUENCE [LARGE SCALE GENOMIC DNA]</scope>
    <source>
        <strain evidence="11">CBS 9802 / IAM 14324 / JCM 22182 / KY 12970</strain>
    </source>
</reference>
<dbReference type="PANTHER" id="PTHR11864">
    <property type="entry name" value="PRE-MRNA-PROCESSING PROTEIN PRP40"/>
    <property type="match status" value="1"/>
</dbReference>
<dbReference type="SMART" id="SM00456">
    <property type="entry name" value="WW"/>
    <property type="match status" value="2"/>
</dbReference>
<comment type="subcellular location">
    <subcellularLocation>
        <location evidence="1">Nucleus</location>
    </subcellularLocation>
</comment>
<dbReference type="GO" id="GO:0045292">
    <property type="term" value="P:mRNA cis splicing, via spliceosome"/>
    <property type="evidence" value="ECO:0007669"/>
    <property type="project" value="InterPro"/>
</dbReference>
<keyword evidence="3" id="KW-0677">Repeat</keyword>
<keyword evidence="6" id="KW-0175">Coiled coil</keyword>
<keyword evidence="11" id="KW-1185">Reference proteome</keyword>
<evidence type="ECO:0000256" key="5">
    <source>
        <dbReference type="ARBA" id="ARBA00023242"/>
    </source>
</evidence>
<feature type="coiled-coil region" evidence="6">
    <location>
        <begin position="492"/>
        <end position="522"/>
    </location>
</feature>
<keyword evidence="5" id="KW-0539">Nucleus</keyword>
<dbReference type="GO" id="GO:0005685">
    <property type="term" value="C:U1 snRNP"/>
    <property type="evidence" value="ECO:0007669"/>
    <property type="project" value="TreeGrafter"/>
</dbReference>
<dbReference type="OrthoDB" id="187617at2759"/>
<dbReference type="SUPFAM" id="SSF81698">
    <property type="entry name" value="FF domain"/>
    <property type="match status" value="3"/>
</dbReference>
<dbReference type="InterPro" id="IPR036020">
    <property type="entry name" value="WW_dom_sf"/>
</dbReference>
<feature type="domain" description="FF" evidence="9">
    <location>
        <begin position="509"/>
        <end position="565"/>
    </location>
</feature>
<dbReference type="GO" id="GO:0071004">
    <property type="term" value="C:U2-type prespliceosome"/>
    <property type="evidence" value="ECO:0007669"/>
    <property type="project" value="TreeGrafter"/>
</dbReference>
<evidence type="ECO:0000256" key="3">
    <source>
        <dbReference type="ARBA" id="ARBA00022737"/>
    </source>
</evidence>
<sequence length="736" mass="84919">MSAAPETVAWAEFRSPDGRAYWYRADTKESVWEKPAELKSKAEIALSDTPWKEYDSNGRKYWYNADDKTTTWEMPEQVKQIMATLPPEAHLAPSTVQPAQASPGLAAPAFVPATFDSNMIGGGQLVAAGGFLPGSGGLSSSVSTAPLGSMRVDFNKPEDAKNAFNQLLRLAGVNPTWTWERTMRDLITEPMFKSLRTMGERKAAFEAYIADFAQREKDARQKSIDRLRPAWKNGLGRAVEAGMKSWWSWERTKAELSRNMSEMWSSARNDDERRTLWSEYIAELKGREETKRQQVFKSNVDKVHQIIASLHLELSTSWRDARYMIERSDDWRADPELNQFELVHVLGIFEEYAKKLEQESFQERQKLRAEKTRNQRKRREAFADLLLELRKEGQIKAGSKWKDVYPLFDKDTRYTDLLGNPGSNPLDLFHDVVDELDQVVEEHAAAVESALKTQAKAIDTAWTIAELKTHLADSKVILTDDQLSGVLAFVQIREAAKARAEVERQERRKREKMDDLRFALRNLRPAIAADSTYEEAEPMMKDLREFKALEAEDLRKLVFESHISRQKEKLRERERERTPSDAGSRGGESVHSGGGRESSRARRRGPFESRPDHRSSRRSLEPSPRGDHDSRRRHTDERRSDRHDDRRPDERRSDRYADERKADPHRSRRRREATEEKERTPRREADREDARPEAKVEEEGEIAEDIKPASSSPSEPRSRSRRDDERDAKRTRLSSR</sequence>
<dbReference type="PROSITE" id="PS51676">
    <property type="entry name" value="FF"/>
    <property type="match status" value="2"/>
</dbReference>
<evidence type="ECO:0000256" key="6">
    <source>
        <dbReference type="SAM" id="Coils"/>
    </source>
</evidence>
<keyword evidence="4" id="KW-0508">mRNA splicing</keyword>
<feature type="domain" description="FF" evidence="9">
    <location>
        <begin position="375"/>
        <end position="435"/>
    </location>
</feature>
<feature type="compositionally biased region" description="Basic and acidic residues" evidence="7">
    <location>
        <begin position="672"/>
        <end position="697"/>
    </location>
</feature>
<evidence type="ECO:0000259" key="9">
    <source>
        <dbReference type="PROSITE" id="PS51676"/>
    </source>
</evidence>
<dbReference type="AlphaFoldDB" id="G7E8P1"/>
<dbReference type="RefSeq" id="XP_014568738.1">
    <property type="nucleotide sequence ID" value="XM_014713252.1"/>
</dbReference>
<gene>
    <name evidence="10" type="primary">Mo06210</name>
    <name evidence="10" type="ORF">E5Q_06210</name>
</gene>
<evidence type="ECO:0000256" key="4">
    <source>
        <dbReference type="ARBA" id="ARBA00023187"/>
    </source>
</evidence>
<dbReference type="HOGENOM" id="CLU_005825_1_1_1"/>
<dbReference type="Proteomes" id="UP000009131">
    <property type="component" value="Unassembled WGS sequence"/>
</dbReference>
<organism evidence="10 11">
    <name type="scientific">Mixia osmundae (strain CBS 9802 / IAM 14324 / JCM 22182 / KY 12970)</name>
    <dbReference type="NCBI Taxonomy" id="764103"/>
    <lineage>
        <taxon>Eukaryota</taxon>
        <taxon>Fungi</taxon>
        <taxon>Dikarya</taxon>
        <taxon>Basidiomycota</taxon>
        <taxon>Pucciniomycotina</taxon>
        <taxon>Mixiomycetes</taxon>
        <taxon>Mixiales</taxon>
        <taxon>Mixiaceae</taxon>
        <taxon>Mixia</taxon>
    </lineage>
</organism>